<name>A0A6V8LYH8_9BACT</name>
<gene>
    <name evidence="1" type="ORF">NNJEOMEG_01157</name>
</gene>
<comment type="caution">
    <text evidence="1">The sequence shown here is derived from an EMBL/GenBank/DDBJ whole genome shotgun (WGS) entry which is preliminary data.</text>
</comment>
<evidence type="ECO:0000313" key="2">
    <source>
        <dbReference type="Proteomes" id="UP000494245"/>
    </source>
</evidence>
<dbReference type="Proteomes" id="UP000494245">
    <property type="component" value="Unassembled WGS sequence"/>
</dbReference>
<keyword evidence="2" id="KW-1185">Reference proteome</keyword>
<dbReference type="AlphaFoldDB" id="A0A6V8LYH8"/>
<reference evidence="1 2" key="1">
    <citation type="submission" date="2020-04" db="EMBL/GenBank/DDBJ databases">
        <authorList>
            <consortium name="Desulfovibrio sp. FSS-1 genome sequencing consortium"/>
            <person name="Shimoshige H."/>
            <person name="Kobayashi H."/>
            <person name="Maekawa T."/>
        </authorList>
    </citation>
    <scope>NUCLEOTIDE SEQUENCE [LARGE SCALE GENOMIC DNA]</scope>
    <source>
        <strain evidence="1 2">SIID29052-01</strain>
    </source>
</reference>
<reference evidence="1 2" key="2">
    <citation type="submission" date="2020-05" db="EMBL/GenBank/DDBJ databases">
        <title>Draft genome sequence of Desulfovibrio sp. strainFSS-1.</title>
        <authorList>
            <person name="Shimoshige H."/>
            <person name="Kobayashi H."/>
            <person name="Maekawa T."/>
        </authorList>
    </citation>
    <scope>NUCLEOTIDE SEQUENCE [LARGE SCALE GENOMIC DNA]</scope>
    <source>
        <strain evidence="1 2">SIID29052-01</strain>
    </source>
</reference>
<proteinExistence type="predicted"/>
<organism evidence="1 2">
    <name type="scientific">Fundidesulfovibrio magnetotacticus</name>
    <dbReference type="NCBI Taxonomy" id="2730080"/>
    <lineage>
        <taxon>Bacteria</taxon>
        <taxon>Pseudomonadati</taxon>
        <taxon>Thermodesulfobacteriota</taxon>
        <taxon>Desulfovibrionia</taxon>
        <taxon>Desulfovibrionales</taxon>
        <taxon>Desulfovibrionaceae</taxon>
        <taxon>Fundidesulfovibrio</taxon>
    </lineage>
</organism>
<sequence length="121" mass="13309">MRRWLLAGAAALLLGGGLIMWRGAEPDGYTAKVLDNIRENCLGTAREKLRAQPELAAGQDPEAMARDYCACVARSVQERLPYEDFRAIDKAIRDGVAPDPARFLRLTEAIGPCNRNQGQPK</sequence>
<evidence type="ECO:0000313" key="1">
    <source>
        <dbReference type="EMBL" id="GFK93325.1"/>
    </source>
</evidence>
<accession>A0A6V8LYH8</accession>
<dbReference type="EMBL" id="BLTE01000004">
    <property type="protein sequence ID" value="GFK93325.1"/>
    <property type="molecule type" value="Genomic_DNA"/>
</dbReference>
<dbReference type="RefSeq" id="WP_173082247.1">
    <property type="nucleotide sequence ID" value="NZ_BLTE01000004.1"/>
</dbReference>
<protein>
    <submittedName>
        <fullName evidence="1">Uncharacterized protein</fullName>
    </submittedName>
</protein>